<feature type="compositionally biased region" description="Low complexity" evidence="1">
    <location>
        <begin position="72"/>
        <end position="87"/>
    </location>
</feature>
<proteinExistence type="predicted"/>
<accession>A0AAW1E873</accession>
<comment type="caution">
    <text evidence="2">The sequence shown here is derived from an EMBL/GenBank/DDBJ whole genome shotgun (WGS) entry which is preliminary data.</text>
</comment>
<protein>
    <submittedName>
        <fullName evidence="2">Uncharacterized protein</fullName>
    </submittedName>
</protein>
<organism evidence="2 3">
    <name type="scientific">Zoarces viviparus</name>
    <name type="common">Viviparous eelpout</name>
    <name type="synonym">Blennius viviparus</name>
    <dbReference type="NCBI Taxonomy" id="48416"/>
    <lineage>
        <taxon>Eukaryota</taxon>
        <taxon>Metazoa</taxon>
        <taxon>Chordata</taxon>
        <taxon>Craniata</taxon>
        <taxon>Vertebrata</taxon>
        <taxon>Euteleostomi</taxon>
        <taxon>Actinopterygii</taxon>
        <taxon>Neopterygii</taxon>
        <taxon>Teleostei</taxon>
        <taxon>Neoteleostei</taxon>
        <taxon>Acanthomorphata</taxon>
        <taxon>Eupercaria</taxon>
        <taxon>Perciformes</taxon>
        <taxon>Cottioidei</taxon>
        <taxon>Zoarcales</taxon>
        <taxon>Zoarcidae</taxon>
        <taxon>Zoarcinae</taxon>
        <taxon>Zoarces</taxon>
    </lineage>
</organism>
<dbReference type="AlphaFoldDB" id="A0AAW1E873"/>
<evidence type="ECO:0000313" key="2">
    <source>
        <dbReference type="EMBL" id="KAK9518500.1"/>
    </source>
</evidence>
<evidence type="ECO:0000313" key="3">
    <source>
        <dbReference type="Proteomes" id="UP001488805"/>
    </source>
</evidence>
<feature type="region of interest" description="Disordered" evidence="1">
    <location>
        <begin position="68"/>
        <end position="98"/>
    </location>
</feature>
<reference evidence="2 3" key="1">
    <citation type="journal article" date="2024" name="Genome Biol. Evol.">
        <title>Chromosome-level genome assembly of the viviparous eelpout Zoarces viviparus.</title>
        <authorList>
            <person name="Fuhrmann N."/>
            <person name="Brasseur M.V."/>
            <person name="Bakowski C.E."/>
            <person name="Podsiadlowski L."/>
            <person name="Prost S."/>
            <person name="Krehenwinkel H."/>
            <person name="Mayer C."/>
        </authorList>
    </citation>
    <scope>NUCLEOTIDE SEQUENCE [LARGE SCALE GENOMIC DNA]</scope>
    <source>
        <strain evidence="2">NO-MEL_2022_Ind0_liver</strain>
    </source>
</reference>
<evidence type="ECO:0000256" key="1">
    <source>
        <dbReference type="SAM" id="MobiDB-lite"/>
    </source>
</evidence>
<gene>
    <name evidence="2" type="ORF">VZT92_023806</name>
</gene>
<sequence length="140" mass="15383">MCTLLQPHSTAALPEREALSCGWLSVTLGLNERLLCLHNSPFCILMNHRAIACLLPVFRLRWSTPAGQTGLEPATESPPASSSTSSERQQHPHIAPTDDVKVSAESCFTALSLCRGLFEVFVLCPCEEEEEEEGRVKALY</sequence>
<dbReference type="EMBL" id="JBCEZU010000538">
    <property type="protein sequence ID" value="KAK9518500.1"/>
    <property type="molecule type" value="Genomic_DNA"/>
</dbReference>
<keyword evidence="3" id="KW-1185">Reference proteome</keyword>
<dbReference type="Proteomes" id="UP001488805">
    <property type="component" value="Unassembled WGS sequence"/>
</dbReference>
<name>A0AAW1E873_ZOAVI</name>